<evidence type="ECO:0000256" key="1">
    <source>
        <dbReference type="SAM" id="MobiDB-lite"/>
    </source>
</evidence>
<dbReference type="Proteomes" id="UP000247233">
    <property type="component" value="Unassembled WGS sequence"/>
</dbReference>
<feature type="signal peptide" evidence="2">
    <location>
        <begin position="1"/>
        <end position="20"/>
    </location>
</feature>
<proteinExistence type="predicted"/>
<evidence type="ECO:0000313" key="3">
    <source>
        <dbReference type="EMBL" id="PWY88959.1"/>
    </source>
</evidence>
<evidence type="ECO:0000313" key="4">
    <source>
        <dbReference type="Proteomes" id="UP000247233"/>
    </source>
</evidence>
<dbReference type="EMBL" id="MSFL01000004">
    <property type="protein sequence ID" value="PWY88959.1"/>
    <property type="molecule type" value="Genomic_DNA"/>
</dbReference>
<organism evidence="3 4">
    <name type="scientific">Aspergillus heteromorphus CBS 117.55</name>
    <dbReference type="NCBI Taxonomy" id="1448321"/>
    <lineage>
        <taxon>Eukaryota</taxon>
        <taxon>Fungi</taxon>
        <taxon>Dikarya</taxon>
        <taxon>Ascomycota</taxon>
        <taxon>Pezizomycotina</taxon>
        <taxon>Eurotiomycetes</taxon>
        <taxon>Eurotiomycetidae</taxon>
        <taxon>Eurotiales</taxon>
        <taxon>Aspergillaceae</taxon>
        <taxon>Aspergillus</taxon>
        <taxon>Aspergillus subgen. Circumdati</taxon>
    </lineage>
</organism>
<keyword evidence="4" id="KW-1185">Reference proteome</keyword>
<dbReference type="RefSeq" id="XP_025402146.1">
    <property type="nucleotide sequence ID" value="XM_025541684.1"/>
</dbReference>
<keyword evidence="2" id="KW-0732">Signal</keyword>
<gene>
    <name evidence="3" type="ORF">BO70DRAFT_350219</name>
</gene>
<feature type="chain" id="PRO_5016314718" evidence="2">
    <location>
        <begin position="21"/>
        <end position="302"/>
    </location>
</feature>
<evidence type="ECO:0000256" key="2">
    <source>
        <dbReference type="SAM" id="SignalP"/>
    </source>
</evidence>
<sequence>MKLFNILLLWSSVLFTHVLADNTSIAYELIYFYYVYKFQWESGADKTIAVGCSAAYGTEEMCYFDEFAKYLIANGWPYSPTTDDHTKTPTASQATALNKDIPHSARFSLTKLMAAFSSEKAMTIVLERVLDAANTALDVEGYEPAKADLKQAIEMTQRAQAARYDKYNWLEDQALEDTAPDAAEYIVKDGANYDWDETFDKIDDAVNDDEIEYDEGETYKAELLNFSQNIDARVEATLTSQNKDITKTQKDGILEHLHIIRSLGTTTNELNEHVVAESDDSGDSLRAPSHCSSDNIEFGDSD</sequence>
<dbReference type="VEuPathDB" id="FungiDB:BO70DRAFT_350219"/>
<accession>A0A317WR81</accession>
<dbReference type="GeneID" id="37063921"/>
<dbReference type="OrthoDB" id="4509548at2759"/>
<feature type="region of interest" description="Disordered" evidence="1">
    <location>
        <begin position="277"/>
        <end position="302"/>
    </location>
</feature>
<reference evidence="3 4" key="1">
    <citation type="submission" date="2016-12" db="EMBL/GenBank/DDBJ databases">
        <title>The genomes of Aspergillus section Nigri reveals drivers in fungal speciation.</title>
        <authorList>
            <consortium name="DOE Joint Genome Institute"/>
            <person name="Vesth T.C."/>
            <person name="Nybo J."/>
            <person name="Theobald S."/>
            <person name="Brandl J."/>
            <person name="Frisvad J.C."/>
            <person name="Nielsen K.F."/>
            <person name="Lyhne E.K."/>
            <person name="Kogle M.E."/>
            <person name="Kuo A."/>
            <person name="Riley R."/>
            <person name="Clum A."/>
            <person name="Nolan M."/>
            <person name="Lipzen A."/>
            <person name="Salamov A."/>
            <person name="Henrissat B."/>
            <person name="Wiebenga A."/>
            <person name="De Vries R.P."/>
            <person name="Grigoriev I.V."/>
            <person name="Mortensen U.H."/>
            <person name="Andersen M.R."/>
            <person name="Baker S.E."/>
        </authorList>
    </citation>
    <scope>NUCLEOTIDE SEQUENCE [LARGE SCALE GENOMIC DNA]</scope>
    <source>
        <strain evidence="3 4">CBS 117.55</strain>
    </source>
</reference>
<dbReference type="AlphaFoldDB" id="A0A317WR81"/>
<protein>
    <submittedName>
        <fullName evidence="3">Uncharacterized protein</fullName>
    </submittedName>
</protein>
<name>A0A317WR81_9EURO</name>
<comment type="caution">
    <text evidence="3">The sequence shown here is derived from an EMBL/GenBank/DDBJ whole genome shotgun (WGS) entry which is preliminary data.</text>
</comment>